<sequence length="364" mass="38093">MPDLFSPLSAGDLDLANRIVMAPLTRTRADVHGVPTDVMVEHYAQRASLGLIVSEGTFPSPAGKGFLGQPGLVTDAQLAGWRKVTDAVHAAGGLIVAQVMHAGRATHSDISGLPVEAPSALAIDGQTRTAAGKVDYPVPHALEPDELPGIVRAFVDGSRKAVDAGFDGVELHAANGYLLHEFLGATSNVRTDAYGGSPENRIRLVVEVAEAVAAELGAGRVGIRISPERNIQSLIEDDRADVEAVYGALMDALAPLGLAFVSILHPDPAGSLVQDLRTRFGGPFFVNTGFAEATTRDEAVGIMADGLADAVVVGRAAIANPDLARRWREELAQNSLVPETIYADGALGYTDYPFHGELEGAGGR</sequence>
<dbReference type="Proteomes" id="UP000309133">
    <property type="component" value="Unassembled WGS sequence"/>
</dbReference>
<reference evidence="5 6" key="1">
    <citation type="submission" date="2019-04" db="EMBL/GenBank/DDBJ databases">
        <authorList>
            <person name="Jiang L."/>
        </authorList>
    </citation>
    <scope>NUCLEOTIDE SEQUENCE [LARGE SCALE GENOMIC DNA]</scope>
    <source>
        <strain evidence="5 6">YIM 131853</strain>
    </source>
</reference>
<protein>
    <submittedName>
        <fullName evidence="5">Alkene reductase</fullName>
    </submittedName>
</protein>
<comment type="caution">
    <text evidence="5">The sequence shown here is derived from an EMBL/GenBank/DDBJ whole genome shotgun (WGS) entry which is preliminary data.</text>
</comment>
<feature type="domain" description="NADH:flavin oxidoreductase/NADH oxidase N-terminal" evidence="4">
    <location>
        <begin position="3"/>
        <end position="334"/>
    </location>
</feature>
<comment type="similarity">
    <text evidence="2">Belongs to the NADH:flavin oxidoreductase/NADH oxidase family.</text>
</comment>
<keyword evidence="3" id="KW-0560">Oxidoreductase</keyword>
<comment type="cofactor">
    <cofactor evidence="1">
        <name>FMN</name>
        <dbReference type="ChEBI" id="CHEBI:58210"/>
    </cofactor>
</comment>
<evidence type="ECO:0000259" key="4">
    <source>
        <dbReference type="Pfam" id="PF00724"/>
    </source>
</evidence>
<evidence type="ECO:0000256" key="1">
    <source>
        <dbReference type="ARBA" id="ARBA00001917"/>
    </source>
</evidence>
<proteinExistence type="inferred from homology"/>
<name>A0A4S4FTU8_9MICO</name>
<dbReference type="PANTHER" id="PTHR22893:SF91">
    <property type="entry name" value="NADPH DEHYDROGENASE 2-RELATED"/>
    <property type="match status" value="1"/>
</dbReference>
<evidence type="ECO:0000256" key="2">
    <source>
        <dbReference type="ARBA" id="ARBA00005979"/>
    </source>
</evidence>
<dbReference type="GO" id="GO:0010181">
    <property type="term" value="F:FMN binding"/>
    <property type="evidence" value="ECO:0007669"/>
    <property type="project" value="InterPro"/>
</dbReference>
<evidence type="ECO:0000256" key="3">
    <source>
        <dbReference type="ARBA" id="ARBA00023002"/>
    </source>
</evidence>
<dbReference type="GO" id="GO:0016628">
    <property type="term" value="F:oxidoreductase activity, acting on the CH-CH group of donors, NAD or NADP as acceptor"/>
    <property type="evidence" value="ECO:0007669"/>
    <property type="project" value="UniProtKB-ARBA"/>
</dbReference>
<dbReference type="AlphaFoldDB" id="A0A4S4FTU8"/>
<dbReference type="InterPro" id="IPR045247">
    <property type="entry name" value="Oye-like"/>
</dbReference>
<organism evidence="5 6">
    <name type="scientific">Naasia lichenicola</name>
    <dbReference type="NCBI Taxonomy" id="2565933"/>
    <lineage>
        <taxon>Bacteria</taxon>
        <taxon>Bacillati</taxon>
        <taxon>Actinomycetota</taxon>
        <taxon>Actinomycetes</taxon>
        <taxon>Micrococcales</taxon>
        <taxon>Microbacteriaceae</taxon>
        <taxon>Naasia</taxon>
    </lineage>
</organism>
<dbReference type="OrthoDB" id="3169239at2"/>
<gene>
    <name evidence="5" type="ORF">E6C64_03455</name>
</gene>
<dbReference type="SUPFAM" id="SSF51395">
    <property type="entry name" value="FMN-linked oxidoreductases"/>
    <property type="match status" value="1"/>
</dbReference>
<dbReference type="GO" id="GO:0005829">
    <property type="term" value="C:cytosol"/>
    <property type="evidence" value="ECO:0007669"/>
    <property type="project" value="TreeGrafter"/>
</dbReference>
<dbReference type="Pfam" id="PF00724">
    <property type="entry name" value="Oxidored_FMN"/>
    <property type="match status" value="1"/>
</dbReference>
<accession>A0A4S4FTU8</accession>
<dbReference type="FunFam" id="3.20.20.70:FF:000059">
    <property type="entry name" value="N-ethylmaleimide reductase, FMN-linked"/>
    <property type="match status" value="1"/>
</dbReference>
<keyword evidence="6" id="KW-1185">Reference proteome</keyword>
<dbReference type="RefSeq" id="WP_136426194.1">
    <property type="nucleotide sequence ID" value="NZ_SSSM01000001.1"/>
</dbReference>
<evidence type="ECO:0000313" key="5">
    <source>
        <dbReference type="EMBL" id="THG33412.1"/>
    </source>
</evidence>
<dbReference type="PANTHER" id="PTHR22893">
    <property type="entry name" value="NADH OXIDOREDUCTASE-RELATED"/>
    <property type="match status" value="1"/>
</dbReference>
<dbReference type="EMBL" id="SSSM01000001">
    <property type="protein sequence ID" value="THG33412.1"/>
    <property type="molecule type" value="Genomic_DNA"/>
</dbReference>
<evidence type="ECO:0000313" key="6">
    <source>
        <dbReference type="Proteomes" id="UP000309133"/>
    </source>
</evidence>
<dbReference type="InterPro" id="IPR001155">
    <property type="entry name" value="OxRdtase_FMN_N"/>
</dbReference>
<dbReference type="Gene3D" id="3.20.20.70">
    <property type="entry name" value="Aldolase class I"/>
    <property type="match status" value="1"/>
</dbReference>
<dbReference type="InterPro" id="IPR013785">
    <property type="entry name" value="Aldolase_TIM"/>
</dbReference>
<dbReference type="CDD" id="cd02933">
    <property type="entry name" value="OYE_like_FMN"/>
    <property type="match status" value="1"/>
</dbReference>